<organism evidence="1">
    <name type="scientific">Anguilla anguilla</name>
    <name type="common">European freshwater eel</name>
    <name type="synonym">Muraena anguilla</name>
    <dbReference type="NCBI Taxonomy" id="7936"/>
    <lineage>
        <taxon>Eukaryota</taxon>
        <taxon>Metazoa</taxon>
        <taxon>Chordata</taxon>
        <taxon>Craniata</taxon>
        <taxon>Vertebrata</taxon>
        <taxon>Euteleostomi</taxon>
        <taxon>Actinopterygii</taxon>
        <taxon>Neopterygii</taxon>
        <taxon>Teleostei</taxon>
        <taxon>Anguilliformes</taxon>
        <taxon>Anguillidae</taxon>
        <taxon>Anguilla</taxon>
    </lineage>
</organism>
<proteinExistence type="predicted"/>
<sequence length="50" mass="5680">MFSECKSNKKAPCASTVVINLNWRSVVKGHVNWSFKICFLKSFANRSDSL</sequence>
<dbReference type="AlphaFoldDB" id="A0A0E9SYB5"/>
<reference evidence="1" key="1">
    <citation type="submission" date="2014-11" db="EMBL/GenBank/DDBJ databases">
        <authorList>
            <person name="Amaro Gonzalez C."/>
        </authorList>
    </citation>
    <scope>NUCLEOTIDE SEQUENCE</scope>
</reference>
<evidence type="ECO:0000313" key="1">
    <source>
        <dbReference type="EMBL" id="JAH46232.1"/>
    </source>
</evidence>
<name>A0A0E9SYB5_ANGAN</name>
<reference evidence="1" key="2">
    <citation type="journal article" date="2015" name="Fish Shellfish Immunol.">
        <title>Early steps in the European eel (Anguilla anguilla)-Vibrio vulnificus interaction in the gills: Role of the RtxA13 toxin.</title>
        <authorList>
            <person name="Callol A."/>
            <person name="Pajuelo D."/>
            <person name="Ebbesson L."/>
            <person name="Teles M."/>
            <person name="MacKenzie S."/>
            <person name="Amaro C."/>
        </authorList>
    </citation>
    <scope>NUCLEOTIDE SEQUENCE</scope>
</reference>
<protein>
    <submittedName>
        <fullName evidence="1">Uncharacterized protein</fullName>
    </submittedName>
</protein>
<dbReference type="EMBL" id="GBXM01062345">
    <property type="protein sequence ID" value="JAH46232.1"/>
    <property type="molecule type" value="Transcribed_RNA"/>
</dbReference>
<accession>A0A0E9SYB5</accession>